<dbReference type="Pfam" id="PF04681">
    <property type="entry name" value="Bys1"/>
    <property type="match status" value="1"/>
</dbReference>
<protein>
    <submittedName>
        <fullName evidence="2">Uncharacterized protein</fullName>
    </submittedName>
</protein>
<keyword evidence="3" id="KW-1185">Reference proteome</keyword>
<organism evidence="2 3">
    <name type="scientific">Setomelanomma holmii</name>
    <dbReference type="NCBI Taxonomy" id="210430"/>
    <lineage>
        <taxon>Eukaryota</taxon>
        <taxon>Fungi</taxon>
        <taxon>Dikarya</taxon>
        <taxon>Ascomycota</taxon>
        <taxon>Pezizomycotina</taxon>
        <taxon>Dothideomycetes</taxon>
        <taxon>Pleosporomycetidae</taxon>
        <taxon>Pleosporales</taxon>
        <taxon>Pleosporineae</taxon>
        <taxon>Phaeosphaeriaceae</taxon>
        <taxon>Setomelanomma</taxon>
    </lineage>
</organism>
<evidence type="ECO:0000313" key="2">
    <source>
        <dbReference type="EMBL" id="KAF2036315.1"/>
    </source>
</evidence>
<evidence type="ECO:0000313" key="3">
    <source>
        <dbReference type="Proteomes" id="UP000799777"/>
    </source>
</evidence>
<accession>A0A9P4LT59</accession>
<dbReference type="AlphaFoldDB" id="A0A9P4LT59"/>
<dbReference type="Proteomes" id="UP000799777">
    <property type="component" value="Unassembled WGS sequence"/>
</dbReference>
<reference evidence="2" key="1">
    <citation type="journal article" date="2020" name="Stud. Mycol.">
        <title>101 Dothideomycetes genomes: a test case for predicting lifestyles and emergence of pathogens.</title>
        <authorList>
            <person name="Haridas S."/>
            <person name="Albert R."/>
            <person name="Binder M."/>
            <person name="Bloem J."/>
            <person name="Labutti K."/>
            <person name="Salamov A."/>
            <person name="Andreopoulos B."/>
            <person name="Baker S."/>
            <person name="Barry K."/>
            <person name="Bills G."/>
            <person name="Bluhm B."/>
            <person name="Cannon C."/>
            <person name="Castanera R."/>
            <person name="Culley D."/>
            <person name="Daum C."/>
            <person name="Ezra D."/>
            <person name="Gonzalez J."/>
            <person name="Henrissat B."/>
            <person name="Kuo A."/>
            <person name="Liang C."/>
            <person name="Lipzen A."/>
            <person name="Lutzoni F."/>
            <person name="Magnuson J."/>
            <person name="Mondo S."/>
            <person name="Nolan M."/>
            <person name="Ohm R."/>
            <person name="Pangilinan J."/>
            <person name="Park H.-J."/>
            <person name="Ramirez L."/>
            <person name="Alfaro M."/>
            <person name="Sun H."/>
            <person name="Tritt A."/>
            <person name="Yoshinaga Y."/>
            <person name="Zwiers L.-H."/>
            <person name="Turgeon B."/>
            <person name="Goodwin S."/>
            <person name="Spatafora J."/>
            <person name="Crous P."/>
            <person name="Grigoriev I."/>
        </authorList>
    </citation>
    <scope>NUCLEOTIDE SEQUENCE</scope>
    <source>
        <strain evidence="2">CBS 110217</strain>
    </source>
</reference>
<feature type="chain" id="PRO_5040131769" evidence="1">
    <location>
        <begin position="21"/>
        <end position="189"/>
    </location>
</feature>
<comment type="caution">
    <text evidence="2">The sequence shown here is derived from an EMBL/GenBank/DDBJ whole genome shotgun (WGS) entry which is preliminary data.</text>
</comment>
<evidence type="ECO:0000256" key="1">
    <source>
        <dbReference type="SAM" id="SignalP"/>
    </source>
</evidence>
<dbReference type="EMBL" id="ML978155">
    <property type="protein sequence ID" value="KAF2036315.1"/>
    <property type="molecule type" value="Genomic_DNA"/>
</dbReference>
<name>A0A9P4LT59_9PLEO</name>
<sequence>MERTLDTAITILGFFALASATPAKAAEIKFVFNNYCPYPLYIREAVAEHPGSRPNERCANFSESPGAKMTPGGTFTNQFPIYKDTCGYSVEVSRYPGEPVYQFEYVWALENGRVWYNLSHESDNPFTDVVRALGARRSGCPFLQCPAGDDGSACDYPHQTDCAQLDGLQGFFCNEPKWTMEMNNDQWLN</sequence>
<proteinExistence type="predicted"/>
<dbReference type="InterPro" id="IPR006771">
    <property type="entry name" value="CetA-like"/>
</dbReference>
<dbReference type="OrthoDB" id="3682664at2759"/>
<feature type="signal peptide" evidence="1">
    <location>
        <begin position="1"/>
        <end position="20"/>
    </location>
</feature>
<gene>
    <name evidence="2" type="ORF">EK21DRAFT_106417</name>
</gene>
<keyword evidence="1" id="KW-0732">Signal</keyword>